<reference evidence="3" key="1">
    <citation type="journal article" date="2020" name="Microbiol. Resour. Announc.">
        <title>Draft Genome Sequences of Thiorhodococcus mannitoliphagus and Thiorhodococcus minor, Purple Sulfur Photosynthetic Bacteria in the Gammaproteobacterial Family Chromatiaceae.</title>
        <authorList>
            <person name="Aviles F.A."/>
            <person name="Meyer T.E."/>
            <person name="Kyndt J.A."/>
        </authorList>
    </citation>
    <scope>NUCLEOTIDE SEQUENCE [LARGE SCALE GENOMIC DNA]</scope>
    <source>
        <strain evidence="3">DSM 18266</strain>
    </source>
</reference>
<organism evidence="2 3">
    <name type="scientific">Thiorhodococcus mannitoliphagus</name>
    <dbReference type="NCBI Taxonomy" id="329406"/>
    <lineage>
        <taxon>Bacteria</taxon>
        <taxon>Pseudomonadati</taxon>
        <taxon>Pseudomonadota</taxon>
        <taxon>Gammaproteobacteria</taxon>
        <taxon>Chromatiales</taxon>
        <taxon>Chromatiaceae</taxon>
        <taxon>Thiorhodococcus</taxon>
    </lineage>
</organism>
<sequence length="453" mass="51260">MARRTPWPLALAGLALVAVSHAAGAAPAAETGPAPESELPDFEVEAPVESLLVEEADAAGPPFLRWAEARYGWRTQASDINQQTVMNEFRAQVGQRLAGQGLALDARADLLLDGAMHQALIDLRELNLSPTMLPAAVNITFGRQIINWMMGDILQLNDLFPKDFTSYFMGRDAEGEYMKAPSDAVQINLAHKLGTLDIVYAPSFKPYTIPTGPRLSYYSPFTQRIEGEDNPLPTRTPDQWFADDVWSARYATKLGQHEFFVFFNDGYWTVPNAIDSAAVQAYYTRMRTFGAAWRGPLLNGLLTLEGSWYDSLEDLAGDDPNIPNSQIRGLVRYDRELMKNLNMTAQYYIEHRRDQAAYEDSLPASMTAQSMNYEELTLRLTRTLLKQTVNLSFFAFYSPTEDDYYLRANLQYQPGDHWLYHIGANYFGGGEDDTRWGQYRNNSNLFIGVRRYW</sequence>
<feature type="signal peptide" evidence="1">
    <location>
        <begin position="1"/>
        <end position="25"/>
    </location>
</feature>
<dbReference type="RefSeq" id="WP_164656535.1">
    <property type="nucleotide sequence ID" value="NZ_JAAIJR010000165.1"/>
</dbReference>
<evidence type="ECO:0000256" key="1">
    <source>
        <dbReference type="SAM" id="SignalP"/>
    </source>
</evidence>
<accession>A0A6P1E074</accession>
<comment type="caution">
    <text evidence="2">The sequence shown here is derived from an EMBL/GenBank/DDBJ whole genome shotgun (WGS) entry which is preliminary data.</text>
</comment>
<reference evidence="2 3" key="2">
    <citation type="submission" date="2020-02" db="EMBL/GenBank/DDBJ databases">
        <title>Genome sequences of Thiorhodococcus mannitoliphagus and Thiorhodococcus minor, purple sulfur photosynthetic bacteria in the gammaproteobacterial family, Chromatiaceae.</title>
        <authorList>
            <person name="Aviles F.A."/>
            <person name="Meyer T.E."/>
            <person name="Kyndt J.A."/>
        </authorList>
    </citation>
    <scope>NUCLEOTIDE SEQUENCE [LARGE SCALE GENOMIC DNA]</scope>
    <source>
        <strain evidence="2 3">DSM 18266</strain>
    </source>
</reference>
<feature type="chain" id="PRO_5027063805" evidence="1">
    <location>
        <begin position="26"/>
        <end position="453"/>
    </location>
</feature>
<keyword evidence="1" id="KW-0732">Signal</keyword>
<dbReference type="AlphaFoldDB" id="A0A6P1E074"/>
<evidence type="ECO:0000313" key="3">
    <source>
        <dbReference type="Proteomes" id="UP000471640"/>
    </source>
</evidence>
<dbReference type="EMBL" id="JAAIJR010000165">
    <property type="protein sequence ID" value="NEX23170.1"/>
    <property type="molecule type" value="Genomic_DNA"/>
</dbReference>
<evidence type="ECO:0000313" key="2">
    <source>
        <dbReference type="EMBL" id="NEX23170.1"/>
    </source>
</evidence>
<gene>
    <name evidence="2" type="ORF">G3480_23210</name>
</gene>
<name>A0A6P1E074_9GAMM</name>
<keyword evidence="3" id="KW-1185">Reference proteome</keyword>
<proteinExistence type="predicted"/>
<protein>
    <submittedName>
        <fullName evidence="2">Uncharacterized protein</fullName>
    </submittedName>
</protein>
<dbReference type="Proteomes" id="UP000471640">
    <property type="component" value="Unassembled WGS sequence"/>
</dbReference>